<dbReference type="EMBL" id="CAJIMS010000001">
    <property type="protein sequence ID" value="CAD7800138.1"/>
    <property type="molecule type" value="Genomic_DNA"/>
</dbReference>
<proteinExistence type="predicted"/>
<dbReference type="Proteomes" id="UP000662618">
    <property type="component" value="Unassembled WGS sequence"/>
</dbReference>
<protein>
    <submittedName>
        <fullName evidence="1">Uncharacterized protein</fullName>
    </submittedName>
</protein>
<accession>A0A9N8QTH5</accession>
<reference evidence="1" key="1">
    <citation type="submission" date="2020-12" db="EMBL/GenBank/DDBJ databases">
        <authorList>
            <person name="Rodrigo-Torres L."/>
            <person name="Arahal R. D."/>
            <person name="Lucena T."/>
        </authorList>
    </citation>
    <scope>NUCLEOTIDE SEQUENCE</scope>
    <source>
        <strain evidence="1">CECT 9390</strain>
    </source>
</reference>
<dbReference type="AlphaFoldDB" id="A0A9N8QTH5"/>
<keyword evidence="2" id="KW-1185">Reference proteome</keyword>
<name>A0A9N8QTH5_9FLAO</name>
<gene>
    <name evidence="1" type="ORF">CHRY9390_00587</name>
</gene>
<evidence type="ECO:0000313" key="2">
    <source>
        <dbReference type="Proteomes" id="UP000662618"/>
    </source>
</evidence>
<comment type="caution">
    <text evidence="1">The sequence shown here is derived from an EMBL/GenBank/DDBJ whole genome shotgun (WGS) entry which is preliminary data.</text>
</comment>
<evidence type="ECO:0000313" key="1">
    <source>
        <dbReference type="EMBL" id="CAD7800138.1"/>
    </source>
</evidence>
<organism evidence="1 2">
    <name type="scientific">Chryseobacterium aquaeductus</name>
    <dbReference type="NCBI Taxonomy" id="2675056"/>
    <lineage>
        <taxon>Bacteria</taxon>
        <taxon>Pseudomonadati</taxon>
        <taxon>Bacteroidota</taxon>
        <taxon>Flavobacteriia</taxon>
        <taxon>Flavobacteriales</taxon>
        <taxon>Weeksellaceae</taxon>
        <taxon>Chryseobacterium group</taxon>
        <taxon>Chryseobacterium</taxon>
    </lineage>
</organism>
<sequence length="196" mass="22755">MKTKYIFTGIILLLLIPVIIFANKIIMKNCDCKTENGYEIIGFGGKPIEVTHKIEKEGYKCISESVLWNPNPKKMTNEQLESLRNEIPEWASKNIQNFSDADKVLLISQLKNVSNKDFSEQLKYKFSYFGKPASQEIPIYEFQLNETSVFCPNYSDEYEMYGKKDKFGFEFYPESEKPNYPNILTKDDVANESGYK</sequence>